<sequence>MDATQRLYKGFSAHWLSDKERARMTQFTQDIERLRYCRMRVLIRMVLAEMLGTSAKHVTISYEPKGRPCIEGRPNLSISYSHCRNLGVLAFSQIGDIGIDLEWADPRRLNLVNLVLSEGEKDVLENATLANRLDIFMRFWTRKEAYFKAIGTGLIYPITDVDTSNWQPHLTQYWDLDGPRGFFGALYVSNANHQPQIKVHSSELVVYGPASI</sequence>
<evidence type="ECO:0000313" key="5">
    <source>
        <dbReference type="Proteomes" id="UP000295673"/>
    </source>
</evidence>
<dbReference type="SUPFAM" id="SSF56214">
    <property type="entry name" value="4'-phosphopantetheinyl transferase"/>
    <property type="match status" value="2"/>
</dbReference>
<dbReference type="AlphaFoldDB" id="A0A4R1NSQ0"/>
<evidence type="ECO:0000313" key="4">
    <source>
        <dbReference type="EMBL" id="TCL08288.1"/>
    </source>
</evidence>
<name>A0A4R1NSQ0_9RHOB</name>
<proteinExistence type="inferred from homology"/>
<accession>A0A4R1NSQ0</accession>
<keyword evidence="2 4" id="KW-0808">Transferase</keyword>
<dbReference type="PANTHER" id="PTHR12215">
    <property type="entry name" value="PHOSPHOPANTETHEINE TRANSFERASE"/>
    <property type="match status" value="1"/>
</dbReference>
<gene>
    <name evidence="4" type="ORF">BXY66_0323</name>
</gene>
<feature type="domain" description="4'-phosphopantetheinyl transferase" evidence="3">
    <location>
        <begin position="97"/>
        <end position="166"/>
    </location>
</feature>
<dbReference type="Proteomes" id="UP000295673">
    <property type="component" value="Unassembled WGS sequence"/>
</dbReference>
<dbReference type="GO" id="GO:0019878">
    <property type="term" value="P:lysine biosynthetic process via aminoadipic acid"/>
    <property type="evidence" value="ECO:0007669"/>
    <property type="project" value="TreeGrafter"/>
</dbReference>
<dbReference type="InterPro" id="IPR008278">
    <property type="entry name" value="4-PPantetheinyl_Trfase_dom"/>
</dbReference>
<organism evidence="4 5">
    <name type="scientific">Shimia isoporae</name>
    <dbReference type="NCBI Taxonomy" id="647720"/>
    <lineage>
        <taxon>Bacteria</taxon>
        <taxon>Pseudomonadati</taxon>
        <taxon>Pseudomonadota</taxon>
        <taxon>Alphaproteobacteria</taxon>
        <taxon>Rhodobacterales</taxon>
        <taxon>Roseobacteraceae</taxon>
    </lineage>
</organism>
<dbReference type="Gene3D" id="3.90.470.20">
    <property type="entry name" value="4'-phosphopantetheinyl transferase domain"/>
    <property type="match status" value="1"/>
</dbReference>
<evidence type="ECO:0000256" key="1">
    <source>
        <dbReference type="ARBA" id="ARBA00010990"/>
    </source>
</evidence>
<reference evidence="4 5" key="1">
    <citation type="submission" date="2019-03" db="EMBL/GenBank/DDBJ databases">
        <title>Genomic Encyclopedia of Archaeal and Bacterial Type Strains, Phase II (KMG-II): from individual species to whole genera.</title>
        <authorList>
            <person name="Goeker M."/>
        </authorList>
    </citation>
    <scope>NUCLEOTIDE SEQUENCE [LARGE SCALE GENOMIC DNA]</scope>
    <source>
        <strain evidence="4 5">DSM 26433</strain>
    </source>
</reference>
<dbReference type="GO" id="GO:0005829">
    <property type="term" value="C:cytosol"/>
    <property type="evidence" value="ECO:0007669"/>
    <property type="project" value="TreeGrafter"/>
</dbReference>
<dbReference type="EMBL" id="SMGR01000001">
    <property type="protein sequence ID" value="TCL08288.1"/>
    <property type="molecule type" value="Genomic_DNA"/>
</dbReference>
<dbReference type="InterPro" id="IPR037143">
    <property type="entry name" value="4-PPantetheinyl_Trfase_dom_sf"/>
</dbReference>
<dbReference type="InterPro" id="IPR050559">
    <property type="entry name" value="P-Pant_transferase_sf"/>
</dbReference>
<evidence type="ECO:0000256" key="2">
    <source>
        <dbReference type="ARBA" id="ARBA00022679"/>
    </source>
</evidence>
<evidence type="ECO:0000259" key="3">
    <source>
        <dbReference type="Pfam" id="PF01648"/>
    </source>
</evidence>
<dbReference type="PANTHER" id="PTHR12215:SF10">
    <property type="entry name" value="L-AMINOADIPATE-SEMIALDEHYDE DEHYDROGENASE-PHOSPHOPANTETHEINYL TRANSFERASE"/>
    <property type="match status" value="1"/>
</dbReference>
<dbReference type="GO" id="GO:0008897">
    <property type="term" value="F:holo-[acyl-carrier-protein] synthase activity"/>
    <property type="evidence" value="ECO:0007669"/>
    <property type="project" value="InterPro"/>
</dbReference>
<protein>
    <submittedName>
        <fullName evidence="4">Phosphopantetheinyl transferase</fullName>
    </submittedName>
</protein>
<keyword evidence="5" id="KW-1185">Reference proteome</keyword>
<comment type="caution">
    <text evidence="4">The sequence shown here is derived from an EMBL/GenBank/DDBJ whole genome shotgun (WGS) entry which is preliminary data.</text>
</comment>
<comment type="similarity">
    <text evidence="1">Belongs to the P-Pant transferase superfamily. Gsp/Sfp/HetI/AcpT family.</text>
</comment>
<dbReference type="Pfam" id="PF01648">
    <property type="entry name" value="ACPS"/>
    <property type="match status" value="1"/>
</dbReference>
<dbReference type="GO" id="GO:0000287">
    <property type="term" value="F:magnesium ion binding"/>
    <property type="evidence" value="ECO:0007669"/>
    <property type="project" value="InterPro"/>
</dbReference>